<organism evidence="4">
    <name type="scientific">Timema shepardi</name>
    <name type="common">Walking stick</name>
    <dbReference type="NCBI Taxonomy" id="629360"/>
    <lineage>
        <taxon>Eukaryota</taxon>
        <taxon>Metazoa</taxon>
        <taxon>Ecdysozoa</taxon>
        <taxon>Arthropoda</taxon>
        <taxon>Hexapoda</taxon>
        <taxon>Insecta</taxon>
        <taxon>Pterygota</taxon>
        <taxon>Neoptera</taxon>
        <taxon>Polyneoptera</taxon>
        <taxon>Phasmatodea</taxon>
        <taxon>Timematodea</taxon>
        <taxon>Timematoidea</taxon>
        <taxon>Timematidae</taxon>
        <taxon>Timema</taxon>
    </lineage>
</organism>
<dbReference type="Pfam" id="PF05225">
    <property type="entry name" value="HTH_psq"/>
    <property type="match status" value="1"/>
</dbReference>
<evidence type="ECO:0000259" key="3">
    <source>
        <dbReference type="Pfam" id="PF05225"/>
    </source>
</evidence>
<dbReference type="Gene3D" id="1.10.10.60">
    <property type="entry name" value="Homeodomain-like"/>
    <property type="match status" value="1"/>
</dbReference>
<dbReference type="AlphaFoldDB" id="A0A7R9B3S1"/>
<comment type="subcellular location">
    <subcellularLocation>
        <location evidence="1">Nucleus</location>
    </subcellularLocation>
</comment>
<accession>A0A7R9B3S1</accession>
<dbReference type="GO" id="GO:0003677">
    <property type="term" value="F:DNA binding"/>
    <property type="evidence" value="ECO:0007669"/>
    <property type="project" value="InterPro"/>
</dbReference>
<feature type="domain" description="HTH psq-type" evidence="3">
    <location>
        <begin position="15"/>
        <end position="58"/>
    </location>
</feature>
<reference evidence="4" key="1">
    <citation type="submission" date="2020-11" db="EMBL/GenBank/DDBJ databases">
        <authorList>
            <person name="Tran Van P."/>
        </authorList>
    </citation>
    <scope>NUCLEOTIDE SEQUENCE</scope>
</reference>
<proteinExistence type="predicted"/>
<feature type="region of interest" description="Disordered" evidence="2">
    <location>
        <begin position="172"/>
        <end position="202"/>
    </location>
</feature>
<dbReference type="EMBL" id="OC005765">
    <property type="protein sequence ID" value="CAD7265622.1"/>
    <property type="molecule type" value="Genomic_DNA"/>
</dbReference>
<sequence>MPRKYIRISNRQNWSEENMAKAIDEVIQGNMSYKKASFTYDLPQSTLEDRVKKAKIGASVKVAARKGMGNFKCVFTENQERELVQHIKFMEIRLFGLTTKDIVSLNLDHLVSLNLDLLVSLSLDNLVSLNLDNQVLQRRGKTAIITSSPYRNELREMQRGPANKQVKRKLLAKPRNLKQEQSRHSSSSDEDKNETPCLLCKEPYSTTNKTDEWVELEEVNSHLRGGRVVNHLGKTTRSSPDRDSNLDLAVFSSRAQHD</sequence>
<dbReference type="GO" id="GO:0005634">
    <property type="term" value="C:nucleus"/>
    <property type="evidence" value="ECO:0007669"/>
    <property type="project" value="UniProtKB-SubCell"/>
</dbReference>
<evidence type="ECO:0000313" key="4">
    <source>
        <dbReference type="EMBL" id="CAD7265622.1"/>
    </source>
</evidence>
<feature type="compositionally biased region" description="Basic and acidic residues" evidence="2">
    <location>
        <begin position="177"/>
        <end position="194"/>
    </location>
</feature>
<gene>
    <name evidence="4" type="ORF">TSIB3V08_LOCUS9654</name>
</gene>
<evidence type="ECO:0000256" key="1">
    <source>
        <dbReference type="ARBA" id="ARBA00004123"/>
    </source>
</evidence>
<dbReference type="InterPro" id="IPR007889">
    <property type="entry name" value="HTH_Psq"/>
</dbReference>
<protein>
    <recommendedName>
        <fullName evidence="3">HTH psq-type domain-containing protein</fullName>
    </recommendedName>
</protein>
<dbReference type="SUPFAM" id="SSF46689">
    <property type="entry name" value="Homeodomain-like"/>
    <property type="match status" value="1"/>
</dbReference>
<dbReference type="InterPro" id="IPR009057">
    <property type="entry name" value="Homeodomain-like_sf"/>
</dbReference>
<evidence type="ECO:0000256" key="2">
    <source>
        <dbReference type="SAM" id="MobiDB-lite"/>
    </source>
</evidence>
<feature type="region of interest" description="Disordered" evidence="2">
    <location>
        <begin position="231"/>
        <end position="258"/>
    </location>
</feature>
<name>A0A7R9B3S1_TIMSH</name>